<dbReference type="EMBL" id="JAETXL010000001">
    <property type="protein sequence ID" value="MBL6274832.1"/>
    <property type="molecule type" value="Genomic_DNA"/>
</dbReference>
<dbReference type="RefSeq" id="WP_203219868.1">
    <property type="nucleotide sequence ID" value="NZ_JAETXL010000001.1"/>
</dbReference>
<comment type="similarity">
    <text evidence="1">Belongs to the AHA1 family.</text>
</comment>
<comment type="caution">
    <text evidence="3">The sequence shown here is derived from an EMBL/GenBank/DDBJ whole genome shotgun (WGS) entry which is preliminary data.</text>
</comment>
<accession>A0ABS1UER3</accession>
<feature type="domain" description="Activator of Hsp90 ATPase homologue 1/2-like C-terminal" evidence="2">
    <location>
        <begin position="15"/>
        <end position="145"/>
    </location>
</feature>
<evidence type="ECO:0000313" key="3">
    <source>
        <dbReference type="EMBL" id="MBL6274832.1"/>
    </source>
</evidence>
<reference evidence="3 4" key="1">
    <citation type="submission" date="2021-01" db="EMBL/GenBank/DDBJ databases">
        <title>Genome sequencing of Micromonospora fiedleri MG-37.</title>
        <authorList>
            <person name="Moreland P.E.J."/>
            <person name="Stach J.E.M."/>
        </authorList>
    </citation>
    <scope>NUCLEOTIDE SEQUENCE [LARGE SCALE GENOMIC DNA]</scope>
    <source>
        <strain evidence="3 4">MG-37</strain>
    </source>
</reference>
<proteinExistence type="inferred from homology"/>
<gene>
    <name evidence="3" type="ORF">JMF97_01485</name>
</gene>
<dbReference type="Gene3D" id="3.30.530.20">
    <property type="match status" value="1"/>
</dbReference>
<dbReference type="InterPro" id="IPR013538">
    <property type="entry name" value="ASHA1/2-like_C"/>
</dbReference>
<dbReference type="Proteomes" id="UP000661193">
    <property type="component" value="Unassembled WGS sequence"/>
</dbReference>
<protein>
    <submittedName>
        <fullName evidence="3">SRPBCC domain-containing protein</fullName>
    </submittedName>
</protein>
<sequence length="151" mass="17097">MDDSYTIVATREIAAPVADVWDAWNAPEKIARWWGPAGFRSTVKELDVRQGGRFDVTMHGPDGTDYHNVYVFDSVEPYRQLVYTNVGSAEFGLAAFQSVFDMVGTGDTTQVTLEARFTTEEDRRKHVEDFQAVEGSRQLLERLEEQARSTI</sequence>
<organism evidence="3 4">
    <name type="scientific">Micromonospora fiedleri</name>
    <dbReference type="NCBI Taxonomy" id="1157498"/>
    <lineage>
        <taxon>Bacteria</taxon>
        <taxon>Bacillati</taxon>
        <taxon>Actinomycetota</taxon>
        <taxon>Actinomycetes</taxon>
        <taxon>Micromonosporales</taxon>
        <taxon>Micromonosporaceae</taxon>
        <taxon>Micromonospora</taxon>
    </lineage>
</organism>
<name>A0ABS1UER3_9ACTN</name>
<dbReference type="SUPFAM" id="SSF55961">
    <property type="entry name" value="Bet v1-like"/>
    <property type="match status" value="1"/>
</dbReference>
<evidence type="ECO:0000313" key="4">
    <source>
        <dbReference type="Proteomes" id="UP000661193"/>
    </source>
</evidence>
<dbReference type="Pfam" id="PF08327">
    <property type="entry name" value="AHSA1"/>
    <property type="match status" value="1"/>
</dbReference>
<evidence type="ECO:0000256" key="1">
    <source>
        <dbReference type="ARBA" id="ARBA00006817"/>
    </source>
</evidence>
<keyword evidence="4" id="KW-1185">Reference proteome</keyword>
<evidence type="ECO:0000259" key="2">
    <source>
        <dbReference type="Pfam" id="PF08327"/>
    </source>
</evidence>
<dbReference type="InterPro" id="IPR023393">
    <property type="entry name" value="START-like_dom_sf"/>
</dbReference>